<protein>
    <submittedName>
        <fullName evidence="8">Chromate transporter</fullName>
    </submittedName>
</protein>
<dbReference type="PANTHER" id="PTHR43663">
    <property type="entry name" value="CHROMATE TRANSPORT PROTEIN-RELATED"/>
    <property type="match status" value="1"/>
</dbReference>
<sequence length="181" mass="19698">MIEVLSNWWHAFWGFFISNLLGYGGGPSTIPLMQAQIVQHYHWMNNLQFANVLAIANALPGPVSTKLAAALGYQVGGWVGVVVATIGTVVPSALVLNVLLRLLHRFRDSFVVKGMTATIQAVIAILLLLLTWAVFRDSTGSLGIIQSVVIAVIAFMLMKWRKVHPAFVIVGAFVYGGLVLR</sequence>
<name>A0A9X7Z7C9_9BACL</name>
<evidence type="ECO:0000256" key="2">
    <source>
        <dbReference type="ARBA" id="ARBA00005262"/>
    </source>
</evidence>
<feature type="transmembrane region" description="Helical" evidence="7">
    <location>
        <begin position="112"/>
        <end position="135"/>
    </location>
</feature>
<evidence type="ECO:0000256" key="1">
    <source>
        <dbReference type="ARBA" id="ARBA00004651"/>
    </source>
</evidence>
<feature type="transmembrane region" description="Helical" evidence="7">
    <location>
        <begin position="75"/>
        <end position="100"/>
    </location>
</feature>
<evidence type="ECO:0000256" key="4">
    <source>
        <dbReference type="ARBA" id="ARBA00022692"/>
    </source>
</evidence>
<evidence type="ECO:0000256" key="6">
    <source>
        <dbReference type="ARBA" id="ARBA00023136"/>
    </source>
</evidence>
<dbReference type="GO" id="GO:0015109">
    <property type="term" value="F:chromate transmembrane transporter activity"/>
    <property type="evidence" value="ECO:0007669"/>
    <property type="project" value="InterPro"/>
</dbReference>
<comment type="similarity">
    <text evidence="2">Belongs to the chromate ion transporter (CHR) (TC 2.A.51) family.</text>
</comment>
<dbReference type="GO" id="GO:0005886">
    <property type="term" value="C:plasma membrane"/>
    <property type="evidence" value="ECO:0007669"/>
    <property type="project" value="UniProtKB-SubCell"/>
</dbReference>
<keyword evidence="6 7" id="KW-0472">Membrane</keyword>
<feature type="transmembrane region" description="Helical" evidence="7">
    <location>
        <begin position="12"/>
        <end position="33"/>
    </location>
</feature>
<proteinExistence type="inferred from homology"/>
<feature type="transmembrane region" description="Helical" evidence="7">
    <location>
        <begin position="163"/>
        <end position="180"/>
    </location>
</feature>
<dbReference type="EMBL" id="CP071182">
    <property type="protein sequence ID" value="QSO48272.1"/>
    <property type="molecule type" value="Genomic_DNA"/>
</dbReference>
<dbReference type="KEGG" id="afx:JZ786_04560"/>
<feature type="transmembrane region" description="Helical" evidence="7">
    <location>
        <begin position="141"/>
        <end position="158"/>
    </location>
</feature>
<reference evidence="8 9" key="1">
    <citation type="submission" date="2021-02" db="EMBL/GenBank/DDBJ databases">
        <title>Alicyclobacillus curvatus sp. nov. and Alicyclobacillus mengziensis sp. nov., two acidophilic bacteria isolated from acid mine drainage.</title>
        <authorList>
            <person name="Huang Y."/>
        </authorList>
    </citation>
    <scope>NUCLEOTIDE SEQUENCE [LARGE SCALE GENOMIC DNA]</scope>
    <source>
        <strain evidence="8 9">S30H14</strain>
    </source>
</reference>
<dbReference type="InterPro" id="IPR003370">
    <property type="entry name" value="Chromate_transpt"/>
</dbReference>
<dbReference type="AlphaFoldDB" id="A0A9X7Z7C9"/>
<dbReference type="PANTHER" id="PTHR43663:SF1">
    <property type="entry name" value="CHROMATE TRANSPORTER"/>
    <property type="match status" value="1"/>
</dbReference>
<evidence type="ECO:0000256" key="5">
    <source>
        <dbReference type="ARBA" id="ARBA00022989"/>
    </source>
</evidence>
<accession>A0A9X7Z7C9</accession>
<dbReference type="Proteomes" id="UP000663505">
    <property type="component" value="Chromosome"/>
</dbReference>
<keyword evidence="5 7" id="KW-1133">Transmembrane helix</keyword>
<feature type="transmembrane region" description="Helical" evidence="7">
    <location>
        <begin position="45"/>
        <end position="63"/>
    </location>
</feature>
<keyword evidence="9" id="KW-1185">Reference proteome</keyword>
<keyword evidence="3" id="KW-1003">Cell membrane</keyword>
<evidence type="ECO:0000313" key="9">
    <source>
        <dbReference type="Proteomes" id="UP000663505"/>
    </source>
</evidence>
<dbReference type="Pfam" id="PF02417">
    <property type="entry name" value="Chromate_transp"/>
    <property type="match status" value="1"/>
</dbReference>
<dbReference type="RefSeq" id="WP_206657607.1">
    <property type="nucleotide sequence ID" value="NZ_CP071182.1"/>
</dbReference>
<evidence type="ECO:0000256" key="3">
    <source>
        <dbReference type="ARBA" id="ARBA00022475"/>
    </source>
</evidence>
<gene>
    <name evidence="8" type="ORF">JZ786_04560</name>
</gene>
<evidence type="ECO:0000313" key="8">
    <source>
        <dbReference type="EMBL" id="QSO48272.1"/>
    </source>
</evidence>
<comment type="subcellular location">
    <subcellularLocation>
        <location evidence="1">Cell membrane</location>
        <topology evidence="1">Multi-pass membrane protein</topology>
    </subcellularLocation>
</comment>
<organism evidence="8 9">
    <name type="scientific">Alicyclobacillus mengziensis</name>
    <dbReference type="NCBI Taxonomy" id="2931921"/>
    <lineage>
        <taxon>Bacteria</taxon>
        <taxon>Bacillati</taxon>
        <taxon>Bacillota</taxon>
        <taxon>Bacilli</taxon>
        <taxon>Bacillales</taxon>
        <taxon>Alicyclobacillaceae</taxon>
        <taxon>Alicyclobacillus</taxon>
    </lineage>
</organism>
<evidence type="ECO:0000256" key="7">
    <source>
        <dbReference type="SAM" id="Phobius"/>
    </source>
</evidence>
<keyword evidence="4 7" id="KW-0812">Transmembrane</keyword>
<dbReference type="InterPro" id="IPR052518">
    <property type="entry name" value="CHR_Transporter"/>
</dbReference>